<evidence type="ECO:0000256" key="3">
    <source>
        <dbReference type="ARBA" id="ARBA00009205"/>
    </source>
</evidence>
<dbReference type="InterPro" id="IPR029416">
    <property type="entry name" value="CFAP300"/>
</dbReference>
<evidence type="ECO:0000313" key="9">
    <source>
        <dbReference type="Proteomes" id="UP000792457"/>
    </source>
</evidence>
<evidence type="ECO:0000256" key="5">
    <source>
        <dbReference type="ARBA" id="ARBA00022490"/>
    </source>
</evidence>
<protein>
    <recommendedName>
        <fullName evidence="4">Cilia- and flagella-associated protein 300</fullName>
    </recommendedName>
</protein>
<dbReference type="EMBL" id="KZ308414">
    <property type="protein sequence ID" value="KAG8229175.1"/>
    <property type="molecule type" value="Genomic_DNA"/>
</dbReference>
<name>A0A8K0NYJ4_LADFU</name>
<keyword evidence="6" id="KW-0206">Cytoskeleton</keyword>
<dbReference type="AlphaFoldDB" id="A0A8K0NYJ4"/>
<evidence type="ECO:0000313" key="8">
    <source>
        <dbReference type="EMBL" id="KAG8229175.1"/>
    </source>
</evidence>
<sequence>MDFFDRLKEPGKLVTGKGRLKKNLGEQINGFEVWDELRRMLLDEESEYWDLYSPVERDEFIFQILFHLCLGGELCQYEDDLEPYLKATKLLYKDVISVSKDPETQHIVPTSLVFKAVAKTKNGQSYFPFDEDNPQNFCYLIIDPVKRVVTVIIHQFGSSF</sequence>
<comment type="similarity">
    <text evidence="3">Belongs to the CFAP300 family.</text>
</comment>
<proteinExistence type="inferred from homology"/>
<dbReference type="Proteomes" id="UP000792457">
    <property type="component" value="Unassembled WGS sequence"/>
</dbReference>
<evidence type="ECO:0000256" key="6">
    <source>
        <dbReference type="ARBA" id="ARBA00023212"/>
    </source>
</evidence>
<keyword evidence="7" id="KW-0966">Cell projection</keyword>
<reference evidence="8" key="2">
    <citation type="submission" date="2017-10" db="EMBL/GenBank/DDBJ databases">
        <title>Ladona fulva Genome sequencing and assembly.</title>
        <authorList>
            <person name="Murali S."/>
            <person name="Richards S."/>
            <person name="Bandaranaike D."/>
            <person name="Bellair M."/>
            <person name="Blankenburg K."/>
            <person name="Chao H."/>
            <person name="Dinh H."/>
            <person name="Doddapaneni H."/>
            <person name="Dugan-Rocha S."/>
            <person name="Elkadiri S."/>
            <person name="Gnanaolivu R."/>
            <person name="Hernandez B."/>
            <person name="Skinner E."/>
            <person name="Javaid M."/>
            <person name="Lee S."/>
            <person name="Li M."/>
            <person name="Ming W."/>
            <person name="Munidasa M."/>
            <person name="Muniz J."/>
            <person name="Nguyen L."/>
            <person name="Hughes D."/>
            <person name="Osuji N."/>
            <person name="Pu L.-L."/>
            <person name="Puazo M."/>
            <person name="Qu C."/>
            <person name="Quiroz J."/>
            <person name="Raj R."/>
            <person name="Weissenberger G."/>
            <person name="Xin Y."/>
            <person name="Zou X."/>
            <person name="Han Y."/>
            <person name="Worley K."/>
            <person name="Muzny D."/>
            <person name="Gibbs R."/>
        </authorList>
    </citation>
    <scope>NUCLEOTIDE SEQUENCE</scope>
    <source>
        <strain evidence="8">Sampled in the wild</strain>
    </source>
</reference>
<comment type="caution">
    <text evidence="8">The sequence shown here is derived from an EMBL/GenBank/DDBJ whole genome shotgun (WGS) entry which is preliminary data.</text>
</comment>
<dbReference type="Pfam" id="PF14926">
    <property type="entry name" value="CFAP300"/>
    <property type="match status" value="1"/>
</dbReference>
<comment type="function">
    <text evidence="1">Cilium- and flagellum-specific protein that plays a role in axonemal structure organization and motility. May play a role in outer and inner dynein arm assembly.</text>
</comment>
<comment type="subcellular location">
    <subcellularLocation>
        <location evidence="2">Cytoplasm</location>
        <location evidence="2">Cytoskeleton</location>
        <location evidence="2">Cilium axoneme</location>
    </subcellularLocation>
</comment>
<accession>A0A8K0NYJ4</accession>
<dbReference type="PANTHER" id="PTHR31078:SF1">
    <property type="entry name" value="CILIA- AND FLAGELLA-ASSOCIATED PROTEIN 300"/>
    <property type="match status" value="1"/>
</dbReference>
<reference evidence="8" key="1">
    <citation type="submission" date="2013-04" db="EMBL/GenBank/DDBJ databases">
        <authorList>
            <person name="Qu J."/>
            <person name="Murali S.C."/>
            <person name="Bandaranaike D."/>
            <person name="Bellair M."/>
            <person name="Blankenburg K."/>
            <person name="Chao H."/>
            <person name="Dinh H."/>
            <person name="Doddapaneni H."/>
            <person name="Downs B."/>
            <person name="Dugan-Rocha S."/>
            <person name="Elkadiri S."/>
            <person name="Gnanaolivu R.D."/>
            <person name="Hernandez B."/>
            <person name="Javaid M."/>
            <person name="Jayaseelan J.C."/>
            <person name="Lee S."/>
            <person name="Li M."/>
            <person name="Ming W."/>
            <person name="Munidasa M."/>
            <person name="Muniz J."/>
            <person name="Nguyen L."/>
            <person name="Ongeri F."/>
            <person name="Osuji N."/>
            <person name="Pu L.-L."/>
            <person name="Puazo M."/>
            <person name="Qu C."/>
            <person name="Quiroz J."/>
            <person name="Raj R."/>
            <person name="Weissenberger G."/>
            <person name="Xin Y."/>
            <person name="Zou X."/>
            <person name="Han Y."/>
            <person name="Richards S."/>
            <person name="Worley K."/>
            <person name="Muzny D."/>
            <person name="Gibbs R."/>
        </authorList>
    </citation>
    <scope>NUCLEOTIDE SEQUENCE</scope>
    <source>
        <strain evidence="8">Sampled in the wild</strain>
    </source>
</reference>
<evidence type="ECO:0000256" key="2">
    <source>
        <dbReference type="ARBA" id="ARBA00004430"/>
    </source>
</evidence>
<organism evidence="8 9">
    <name type="scientific">Ladona fulva</name>
    <name type="common">Scarce chaser dragonfly</name>
    <name type="synonym">Libellula fulva</name>
    <dbReference type="NCBI Taxonomy" id="123851"/>
    <lineage>
        <taxon>Eukaryota</taxon>
        <taxon>Metazoa</taxon>
        <taxon>Ecdysozoa</taxon>
        <taxon>Arthropoda</taxon>
        <taxon>Hexapoda</taxon>
        <taxon>Insecta</taxon>
        <taxon>Pterygota</taxon>
        <taxon>Palaeoptera</taxon>
        <taxon>Odonata</taxon>
        <taxon>Epiprocta</taxon>
        <taxon>Anisoptera</taxon>
        <taxon>Libelluloidea</taxon>
        <taxon>Libellulidae</taxon>
        <taxon>Ladona</taxon>
    </lineage>
</organism>
<dbReference type="OrthoDB" id="10259249at2759"/>
<keyword evidence="9" id="KW-1185">Reference proteome</keyword>
<dbReference type="GO" id="GO:0005930">
    <property type="term" value="C:axoneme"/>
    <property type="evidence" value="ECO:0007669"/>
    <property type="project" value="UniProtKB-SubCell"/>
</dbReference>
<evidence type="ECO:0000256" key="4">
    <source>
        <dbReference type="ARBA" id="ARBA00022174"/>
    </source>
</evidence>
<evidence type="ECO:0000256" key="7">
    <source>
        <dbReference type="ARBA" id="ARBA00023273"/>
    </source>
</evidence>
<evidence type="ECO:0000256" key="1">
    <source>
        <dbReference type="ARBA" id="ARBA00002404"/>
    </source>
</evidence>
<gene>
    <name evidence="8" type="ORF">J437_LFUL009892</name>
</gene>
<keyword evidence="5" id="KW-0963">Cytoplasm</keyword>
<dbReference type="PANTHER" id="PTHR31078">
    <property type="entry name" value="CILIA- AND FLAGELLA-ASSOCIATED PROTEIN 300"/>
    <property type="match status" value="1"/>
</dbReference>